<feature type="coiled-coil region" evidence="4">
    <location>
        <begin position="101"/>
        <end position="159"/>
    </location>
</feature>
<evidence type="ECO:0000256" key="3">
    <source>
        <dbReference type="ARBA" id="ARBA00023329"/>
    </source>
</evidence>
<accession>A0A9W6C1I9</accession>
<dbReference type="Proteomes" id="UP001165080">
    <property type="component" value="Unassembled WGS sequence"/>
</dbReference>
<dbReference type="GO" id="GO:0005886">
    <property type="term" value="C:plasma membrane"/>
    <property type="evidence" value="ECO:0007669"/>
    <property type="project" value="TreeGrafter"/>
</dbReference>
<dbReference type="GO" id="GO:0005768">
    <property type="term" value="C:endosome"/>
    <property type="evidence" value="ECO:0007669"/>
    <property type="project" value="TreeGrafter"/>
</dbReference>
<feature type="region of interest" description="Disordered" evidence="5">
    <location>
        <begin position="213"/>
        <end position="283"/>
    </location>
</feature>
<dbReference type="SMART" id="SM00273">
    <property type="entry name" value="ENTH"/>
    <property type="match status" value="1"/>
</dbReference>
<dbReference type="GO" id="GO:0005543">
    <property type="term" value="F:phospholipid binding"/>
    <property type="evidence" value="ECO:0007669"/>
    <property type="project" value="TreeGrafter"/>
</dbReference>
<evidence type="ECO:0000256" key="2">
    <source>
        <dbReference type="ARBA" id="ARBA00010130"/>
    </source>
</evidence>
<dbReference type="InterPro" id="IPR013809">
    <property type="entry name" value="ENTH"/>
</dbReference>
<dbReference type="GO" id="GO:0030125">
    <property type="term" value="C:clathrin vesicle coat"/>
    <property type="evidence" value="ECO:0007669"/>
    <property type="project" value="TreeGrafter"/>
</dbReference>
<keyword evidence="8" id="KW-1185">Reference proteome</keyword>
<gene>
    <name evidence="7" type="primary">PLESTMB000694</name>
    <name evidence="7" type="ORF">PLESTB_001863300</name>
</gene>
<feature type="domain" description="ENTH" evidence="6">
    <location>
        <begin position="20"/>
        <end position="153"/>
    </location>
</feature>
<comment type="subcellular location">
    <subcellularLocation>
        <location evidence="1">Cytoplasmic vesicle</location>
        <location evidence="1">Clathrin-coated vesicle</location>
    </subcellularLocation>
</comment>
<feature type="compositionally biased region" description="Gly residues" evidence="5">
    <location>
        <begin position="213"/>
        <end position="222"/>
    </location>
</feature>
<dbReference type="PANTHER" id="PTHR12276:SF45">
    <property type="entry name" value="CLATHRIN INTERACTOR 1"/>
    <property type="match status" value="1"/>
</dbReference>
<dbReference type="PROSITE" id="PS50942">
    <property type="entry name" value="ENTH"/>
    <property type="match status" value="1"/>
</dbReference>
<feature type="region of interest" description="Disordered" evidence="5">
    <location>
        <begin position="343"/>
        <end position="375"/>
    </location>
</feature>
<dbReference type="FunFam" id="1.25.40.90:FF:000006">
    <property type="entry name" value="Clathrin interactor 1"/>
    <property type="match status" value="1"/>
</dbReference>
<reference evidence="7 8" key="1">
    <citation type="journal article" date="2023" name="Commun. Biol.">
        <title>Reorganization of the ancestral sex-determining regions during the evolution of trioecy in Pleodorina starrii.</title>
        <authorList>
            <person name="Takahashi K."/>
            <person name="Suzuki S."/>
            <person name="Kawai-Toyooka H."/>
            <person name="Yamamoto K."/>
            <person name="Hamaji T."/>
            <person name="Ootsuki R."/>
            <person name="Yamaguchi H."/>
            <person name="Kawachi M."/>
            <person name="Higashiyama T."/>
            <person name="Nozaki H."/>
        </authorList>
    </citation>
    <scope>NUCLEOTIDE SEQUENCE [LARGE SCALE GENOMIC DNA]</scope>
    <source>
        <strain evidence="7 8">NIES-4479</strain>
    </source>
</reference>
<name>A0A9W6C1I9_9CHLO</name>
<feature type="compositionally biased region" description="Low complexity" evidence="5">
    <location>
        <begin position="469"/>
        <end position="481"/>
    </location>
</feature>
<dbReference type="Gene3D" id="1.25.40.90">
    <property type="match status" value="1"/>
</dbReference>
<comment type="similarity">
    <text evidence="2">Belongs to the epsin family.</text>
</comment>
<comment type="caution">
    <text evidence="7">The sequence shown here is derived from an EMBL/GenBank/DDBJ whole genome shotgun (WGS) entry which is preliminary data.</text>
</comment>
<keyword evidence="4" id="KW-0175">Coiled coil</keyword>
<feature type="compositionally biased region" description="Gly residues" evidence="5">
    <location>
        <begin position="266"/>
        <end position="276"/>
    </location>
</feature>
<protein>
    <recommendedName>
        <fullName evidence="6">ENTH domain-containing protein</fullName>
    </recommendedName>
</protein>
<evidence type="ECO:0000313" key="7">
    <source>
        <dbReference type="EMBL" id="GLC62259.1"/>
    </source>
</evidence>
<dbReference type="GO" id="GO:0006897">
    <property type="term" value="P:endocytosis"/>
    <property type="evidence" value="ECO:0007669"/>
    <property type="project" value="TreeGrafter"/>
</dbReference>
<dbReference type="Pfam" id="PF01417">
    <property type="entry name" value="ENTH"/>
    <property type="match status" value="1"/>
</dbReference>
<dbReference type="InterPro" id="IPR008942">
    <property type="entry name" value="ENTH_VHS"/>
</dbReference>
<evidence type="ECO:0000259" key="6">
    <source>
        <dbReference type="PROSITE" id="PS50942"/>
    </source>
</evidence>
<feature type="region of interest" description="Disordered" evidence="5">
    <location>
        <begin position="565"/>
        <end position="602"/>
    </location>
</feature>
<feature type="region of interest" description="Disordered" evidence="5">
    <location>
        <begin position="464"/>
        <end position="512"/>
    </location>
</feature>
<dbReference type="CDD" id="cd03571">
    <property type="entry name" value="ENTH"/>
    <property type="match status" value="1"/>
</dbReference>
<dbReference type="SUPFAM" id="SSF48464">
    <property type="entry name" value="ENTH/VHS domain"/>
    <property type="match status" value="1"/>
</dbReference>
<dbReference type="GO" id="GO:0030276">
    <property type="term" value="F:clathrin binding"/>
    <property type="evidence" value="ECO:0007669"/>
    <property type="project" value="TreeGrafter"/>
</dbReference>
<proteinExistence type="inferred from homology"/>
<evidence type="ECO:0000256" key="1">
    <source>
        <dbReference type="ARBA" id="ARBA00004132"/>
    </source>
</evidence>
<dbReference type="OrthoDB" id="4033880at2759"/>
<feature type="compositionally biased region" description="Pro residues" evidence="5">
    <location>
        <begin position="567"/>
        <end position="580"/>
    </location>
</feature>
<keyword evidence="3" id="KW-0968">Cytoplasmic vesicle</keyword>
<feature type="compositionally biased region" description="Pro residues" evidence="5">
    <location>
        <begin position="590"/>
        <end position="600"/>
    </location>
</feature>
<dbReference type="PANTHER" id="PTHR12276">
    <property type="entry name" value="EPSIN/ENT-RELATED"/>
    <property type="match status" value="1"/>
</dbReference>
<evidence type="ECO:0000256" key="5">
    <source>
        <dbReference type="SAM" id="MobiDB-lite"/>
    </source>
</evidence>
<feature type="compositionally biased region" description="Low complexity" evidence="5">
    <location>
        <begin position="343"/>
        <end position="353"/>
    </location>
</feature>
<evidence type="ECO:0000256" key="4">
    <source>
        <dbReference type="SAM" id="Coils"/>
    </source>
</evidence>
<dbReference type="AlphaFoldDB" id="A0A9W6C1I9"/>
<sequence>MNMNINFNAVLNTLAAKAKALALNVTEIELKVLEATNEEPWGPHGKDMQEIARAAEDPEKYNLIMNVISERLQMREENWRLCYKALLLLEFMVKHGPWRVVDELQRSVSSLERLRDDFEYKDPSGRDQGINVRQRAGELAALVCNVDRVRQEREKAARNANKFKGVSSSDVRGGFGGNYSTGGGGGSYGYGGFGGGGGGFGGGGGGFGSGSGGFGSGGGGSRSQGFGSTESVHKPGSYQNRSVGSDHTAGSGRAASVGPRDEGFRAVGGGGGGGGGEEPEDPFEATRKRIERLKAEGALQDSAGAPPGLADPAAANAKLPKKLSDVKINPAVAATFAHISIPSSSSASSLGKLAPPPASGIPVKPGAPQQSSSNSLDLFGEQLSDMQPAAQPSQQQGGAAAVGLDWDAAFGTAEPSGASTNATAVTGGPSADPFADFAGAAPAAPAPAPAAAPAGGFDSLFGAGGGGSSSSVTTTATGASGRPPVRPPLSLDDFAELGDPSPAAAPPATGLPSLTAPAADPFGALASSSSTGLAVSMSAAAAARPAPVTGADPFAALSAPRAAAPAPMAPPLARPAPGAPLPFDAFGAAPPQPARTPQPPAAAADPFAVLASSSTPAPVPMASAARHAPQPAAAAPFDPFMSAPVAMRPAAPAPAFDAFGSASAAPPPAAASSFDDFFGASSSAQAGPAPAPVTADLFAGASFTAAFPPPPAPAAAATPAAAANGAAMAMNKTGAAHGSAGHKNTDPFAGLGF</sequence>
<dbReference type="EMBL" id="BRXU01000061">
    <property type="protein sequence ID" value="GLC62259.1"/>
    <property type="molecule type" value="Genomic_DNA"/>
</dbReference>
<evidence type="ECO:0000313" key="8">
    <source>
        <dbReference type="Proteomes" id="UP001165080"/>
    </source>
</evidence>
<organism evidence="7 8">
    <name type="scientific">Pleodorina starrii</name>
    <dbReference type="NCBI Taxonomy" id="330485"/>
    <lineage>
        <taxon>Eukaryota</taxon>
        <taxon>Viridiplantae</taxon>
        <taxon>Chlorophyta</taxon>
        <taxon>core chlorophytes</taxon>
        <taxon>Chlorophyceae</taxon>
        <taxon>CS clade</taxon>
        <taxon>Chlamydomonadales</taxon>
        <taxon>Volvocaceae</taxon>
        <taxon>Pleodorina</taxon>
    </lineage>
</organism>